<dbReference type="InterPro" id="IPR044770">
    <property type="entry name" value="MFS_spinster-like"/>
</dbReference>
<evidence type="ECO:0000256" key="6">
    <source>
        <dbReference type="SAM" id="Phobius"/>
    </source>
</evidence>
<organism evidence="8 9">
    <name type="scientific">Sinobacterium norvegicum</name>
    <dbReference type="NCBI Taxonomy" id="1641715"/>
    <lineage>
        <taxon>Bacteria</taxon>
        <taxon>Pseudomonadati</taxon>
        <taxon>Pseudomonadota</taxon>
        <taxon>Gammaproteobacteria</taxon>
        <taxon>Cellvibrionales</taxon>
        <taxon>Spongiibacteraceae</taxon>
        <taxon>Sinobacterium</taxon>
    </lineage>
</organism>
<dbReference type="Pfam" id="PF07690">
    <property type="entry name" value="MFS_1"/>
    <property type="match status" value="1"/>
</dbReference>
<feature type="transmembrane region" description="Helical" evidence="6">
    <location>
        <begin position="141"/>
        <end position="163"/>
    </location>
</feature>
<comment type="caution">
    <text evidence="8">The sequence shown here is derived from an EMBL/GenBank/DDBJ whole genome shotgun (WGS) entry which is preliminary data.</text>
</comment>
<evidence type="ECO:0000256" key="5">
    <source>
        <dbReference type="ARBA" id="ARBA00023136"/>
    </source>
</evidence>
<evidence type="ECO:0000256" key="2">
    <source>
        <dbReference type="ARBA" id="ARBA00022448"/>
    </source>
</evidence>
<feature type="transmembrane region" description="Helical" evidence="6">
    <location>
        <begin position="321"/>
        <end position="344"/>
    </location>
</feature>
<feature type="transmembrane region" description="Helical" evidence="6">
    <location>
        <begin position="295"/>
        <end position="315"/>
    </location>
</feature>
<dbReference type="PROSITE" id="PS50850">
    <property type="entry name" value="MFS"/>
    <property type="match status" value="1"/>
</dbReference>
<dbReference type="InterPro" id="IPR011701">
    <property type="entry name" value="MFS"/>
</dbReference>
<keyword evidence="2" id="KW-0813">Transport</keyword>
<name>A0ABN8EEL4_9GAMM</name>
<feature type="transmembrane region" description="Helical" evidence="6">
    <location>
        <begin position="53"/>
        <end position="76"/>
    </location>
</feature>
<dbReference type="InterPro" id="IPR036259">
    <property type="entry name" value="MFS_trans_sf"/>
</dbReference>
<evidence type="ECO:0000256" key="3">
    <source>
        <dbReference type="ARBA" id="ARBA00022692"/>
    </source>
</evidence>
<feature type="transmembrane region" description="Helical" evidence="6">
    <location>
        <begin position="224"/>
        <end position="249"/>
    </location>
</feature>
<feature type="transmembrane region" description="Helical" evidence="6">
    <location>
        <begin position="356"/>
        <end position="380"/>
    </location>
</feature>
<dbReference type="InterPro" id="IPR020846">
    <property type="entry name" value="MFS_dom"/>
</dbReference>
<proteinExistence type="predicted"/>
<gene>
    <name evidence="8" type="primary">exuT_1</name>
    <name evidence="8" type="ORF">SIN8267_00770</name>
</gene>
<evidence type="ECO:0000256" key="1">
    <source>
        <dbReference type="ARBA" id="ARBA00004141"/>
    </source>
</evidence>
<feature type="transmembrane region" description="Helical" evidence="6">
    <location>
        <begin position="261"/>
        <end position="283"/>
    </location>
</feature>
<evidence type="ECO:0000259" key="7">
    <source>
        <dbReference type="PROSITE" id="PS50850"/>
    </source>
</evidence>
<keyword evidence="9" id="KW-1185">Reference proteome</keyword>
<comment type="subcellular location">
    <subcellularLocation>
        <location evidence="1">Membrane</location>
        <topology evidence="1">Multi-pass membrane protein</topology>
    </subcellularLocation>
</comment>
<feature type="transmembrane region" description="Helical" evidence="6">
    <location>
        <begin position="83"/>
        <end position="101"/>
    </location>
</feature>
<dbReference type="PANTHER" id="PTHR23505">
    <property type="entry name" value="SPINSTER"/>
    <property type="match status" value="1"/>
</dbReference>
<feature type="domain" description="Major facilitator superfamily (MFS) profile" evidence="7">
    <location>
        <begin position="17"/>
        <end position="421"/>
    </location>
</feature>
<dbReference type="PANTHER" id="PTHR23505:SF79">
    <property type="entry name" value="PROTEIN SPINSTER"/>
    <property type="match status" value="1"/>
</dbReference>
<dbReference type="Gene3D" id="1.20.1250.20">
    <property type="entry name" value="MFS general substrate transporter like domains"/>
    <property type="match status" value="1"/>
</dbReference>
<reference evidence="8" key="1">
    <citation type="submission" date="2021-12" db="EMBL/GenBank/DDBJ databases">
        <authorList>
            <person name="Rodrigo-Torres L."/>
            <person name="Arahal R. D."/>
            <person name="Lucena T."/>
        </authorList>
    </citation>
    <scope>NUCLEOTIDE SEQUENCE</scope>
    <source>
        <strain evidence="8">CECT 8267</strain>
    </source>
</reference>
<dbReference type="EMBL" id="CAKLPX010000001">
    <property type="protein sequence ID" value="CAH0990676.1"/>
    <property type="molecule type" value="Genomic_DNA"/>
</dbReference>
<protein>
    <submittedName>
        <fullName evidence="8">Hexuronate transporter</fullName>
    </submittedName>
</protein>
<sequence>MSTVSSKSVIVSNPGLILGFLLLLNTLNMVDRNLLASFGPQVVADLNLSDSEFGLLTGVIFVFFYSIMGLVMGFFADRYHRPRLIAVGLVMWSVLTAYSGMAKNFLQMATARVFIGVGESCLSPTSMSLLSDLYPPQKRGLISAIFYLGVPLGAGASFIVAGVLGPQLGWRNCFLIMGFIGLVLVLPLLLIKDPQRGAKDTIVDNDINNESWRHLLTTLKHRPALMLTMLGAIFLHIPVGAANFAQLWLVRERGFEASEIATLYGILFLLFGTLGTLLGGVLGDWYHARYKGGRIRFLVFLMLVLTPLLLGYRLADPSSSFFYIGMCAGFFLMSAFYGPAFSTIQDLSPAKMRARMTAILLIACNLIGLGMGAVITGVVSDFLQGVGIENSLTWSLLVTDLLSLLTIPCFIWGSSFIAKSQVREQLVNPIDHPPSRSLL</sequence>
<feature type="transmembrane region" description="Helical" evidence="6">
    <location>
        <begin position="169"/>
        <end position="191"/>
    </location>
</feature>
<keyword evidence="5 6" id="KW-0472">Membrane</keyword>
<evidence type="ECO:0000313" key="9">
    <source>
        <dbReference type="Proteomes" id="UP000838100"/>
    </source>
</evidence>
<accession>A0ABN8EEL4</accession>
<dbReference type="Proteomes" id="UP000838100">
    <property type="component" value="Unassembled WGS sequence"/>
</dbReference>
<dbReference type="RefSeq" id="WP_237443355.1">
    <property type="nucleotide sequence ID" value="NZ_CAKLPX010000001.1"/>
</dbReference>
<keyword evidence="4 6" id="KW-1133">Transmembrane helix</keyword>
<evidence type="ECO:0000256" key="4">
    <source>
        <dbReference type="ARBA" id="ARBA00022989"/>
    </source>
</evidence>
<dbReference type="SUPFAM" id="SSF103473">
    <property type="entry name" value="MFS general substrate transporter"/>
    <property type="match status" value="1"/>
</dbReference>
<evidence type="ECO:0000313" key="8">
    <source>
        <dbReference type="EMBL" id="CAH0990676.1"/>
    </source>
</evidence>
<feature type="transmembrane region" description="Helical" evidence="6">
    <location>
        <begin position="392"/>
        <end position="413"/>
    </location>
</feature>
<keyword evidence="3 6" id="KW-0812">Transmembrane</keyword>